<gene>
    <name evidence="3" type="ORF">Pan241w_29410</name>
</gene>
<organism evidence="3 4">
    <name type="scientific">Gimesia alba</name>
    <dbReference type="NCBI Taxonomy" id="2527973"/>
    <lineage>
        <taxon>Bacteria</taxon>
        <taxon>Pseudomonadati</taxon>
        <taxon>Planctomycetota</taxon>
        <taxon>Planctomycetia</taxon>
        <taxon>Planctomycetales</taxon>
        <taxon>Planctomycetaceae</taxon>
        <taxon>Gimesia</taxon>
    </lineage>
</organism>
<feature type="domain" description="DUF6795" evidence="2">
    <location>
        <begin position="38"/>
        <end position="88"/>
    </location>
</feature>
<feature type="signal peptide" evidence="1">
    <location>
        <begin position="1"/>
        <end position="28"/>
    </location>
</feature>
<keyword evidence="4" id="KW-1185">Reference proteome</keyword>
<feature type="chain" id="PRO_5021991547" description="DUF6795 domain-containing protein" evidence="1">
    <location>
        <begin position="29"/>
        <end position="176"/>
    </location>
</feature>
<dbReference type="KEGG" id="gaz:Pan241w_29410"/>
<keyword evidence="1" id="KW-0732">Signal</keyword>
<dbReference type="Proteomes" id="UP000317171">
    <property type="component" value="Chromosome"/>
</dbReference>
<evidence type="ECO:0000256" key="1">
    <source>
        <dbReference type="SAM" id="SignalP"/>
    </source>
</evidence>
<evidence type="ECO:0000313" key="4">
    <source>
        <dbReference type="Proteomes" id="UP000317171"/>
    </source>
</evidence>
<proteinExistence type="predicted"/>
<dbReference type="EMBL" id="CP036269">
    <property type="protein sequence ID" value="QDT42852.1"/>
    <property type="molecule type" value="Genomic_DNA"/>
</dbReference>
<dbReference type="SUPFAM" id="SSF49464">
    <property type="entry name" value="Carboxypeptidase regulatory domain-like"/>
    <property type="match status" value="1"/>
</dbReference>
<dbReference type="Gene3D" id="2.60.40.1120">
    <property type="entry name" value="Carboxypeptidase-like, regulatory domain"/>
    <property type="match status" value="1"/>
</dbReference>
<name>A0A517RG57_9PLAN</name>
<accession>A0A517RG57</accession>
<evidence type="ECO:0000259" key="2">
    <source>
        <dbReference type="Pfam" id="PF20598"/>
    </source>
</evidence>
<dbReference type="AlphaFoldDB" id="A0A517RG57"/>
<dbReference type="InterPro" id="IPR046474">
    <property type="entry name" value="DUF6795"/>
</dbReference>
<evidence type="ECO:0000313" key="3">
    <source>
        <dbReference type="EMBL" id="QDT42852.1"/>
    </source>
</evidence>
<sequence length="176" mass="19154" precursor="true">MFFSQYFARQQFLLLLLVLGLAVGCSSASLDIPDTASVKGTVTYKGEPLKGASIVFSTTATKPSMNATINAITDEKGQFELKSYFGARTEKRGVIPGTYKVTVLKMVPPGKMTEAEYQAKVTEADRIVSGGGVLTQTQTPPELKQLIPRQYSDVTVSELEATVVADQENEFQFDLN</sequence>
<dbReference type="Pfam" id="PF20598">
    <property type="entry name" value="DUF6795"/>
    <property type="match status" value="1"/>
</dbReference>
<dbReference type="InterPro" id="IPR008969">
    <property type="entry name" value="CarboxyPept-like_regulatory"/>
</dbReference>
<protein>
    <recommendedName>
        <fullName evidence="2">DUF6795 domain-containing protein</fullName>
    </recommendedName>
</protein>
<reference evidence="3 4" key="1">
    <citation type="submission" date="2019-02" db="EMBL/GenBank/DDBJ databases">
        <title>Deep-cultivation of Planctomycetes and their phenomic and genomic characterization uncovers novel biology.</title>
        <authorList>
            <person name="Wiegand S."/>
            <person name="Jogler M."/>
            <person name="Boedeker C."/>
            <person name="Pinto D."/>
            <person name="Vollmers J."/>
            <person name="Rivas-Marin E."/>
            <person name="Kohn T."/>
            <person name="Peeters S.H."/>
            <person name="Heuer A."/>
            <person name="Rast P."/>
            <person name="Oberbeckmann S."/>
            <person name="Bunk B."/>
            <person name="Jeske O."/>
            <person name="Meyerdierks A."/>
            <person name="Storesund J.E."/>
            <person name="Kallscheuer N."/>
            <person name="Luecker S."/>
            <person name="Lage O.M."/>
            <person name="Pohl T."/>
            <person name="Merkel B.J."/>
            <person name="Hornburger P."/>
            <person name="Mueller R.-W."/>
            <person name="Bruemmer F."/>
            <person name="Labrenz M."/>
            <person name="Spormann A.M."/>
            <person name="Op den Camp H."/>
            <person name="Overmann J."/>
            <person name="Amann R."/>
            <person name="Jetten M.S.M."/>
            <person name="Mascher T."/>
            <person name="Medema M.H."/>
            <person name="Devos D.P."/>
            <person name="Kaster A.-K."/>
            <person name="Ovreas L."/>
            <person name="Rohde M."/>
            <person name="Galperin M.Y."/>
            <person name="Jogler C."/>
        </authorList>
    </citation>
    <scope>NUCLEOTIDE SEQUENCE [LARGE SCALE GENOMIC DNA]</scope>
    <source>
        <strain evidence="3 4">Pan241w</strain>
    </source>
</reference>
<dbReference type="RefSeq" id="WP_145216762.1">
    <property type="nucleotide sequence ID" value="NZ_CP036269.1"/>
</dbReference>
<dbReference type="OrthoDB" id="285633at2"/>